<feature type="region of interest" description="Disordered" evidence="2">
    <location>
        <begin position="841"/>
        <end position="905"/>
    </location>
</feature>
<dbReference type="AlphaFoldDB" id="A0AAV9US96"/>
<feature type="region of interest" description="Disordered" evidence="2">
    <location>
        <begin position="793"/>
        <end position="823"/>
    </location>
</feature>
<feature type="compositionally biased region" description="Polar residues" evidence="2">
    <location>
        <begin position="625"/>
        <end position="634"/>
    </location>
</feature>
<evidence type="ECO:0000256" key="1">
    <source>
        <dbReference type="SAM" id="Coils"/>
    </source>
</evidence>
<accession>A0AAV9US96</accession>
<organism evidence="3 4">
    <name type="scientific">Orbilia brochopaga</name>
    <dbReference type="NCBI Taxonomy" id="3140254"/>
    <lineage>
        <taxon>Eukaryota</taxon>
        <taxon>Fungi</taxon>
        <taxon>Dikarya</taxon>
        <taxon>Ascomycota</taxon>
        <taxon>Pezizomycotina</taxon>
        <taxon>Orbiliomycetes</taxon>
        <taxon>Orbiliales</taxon>
        <taxon>Orbiliaceae</taxon>
        <taxon>Orbilia</taxon>
    </lineage>
</organism>
<feature type="region of interest" description="Disordered" evidence="2">
    <location>
        <begin position="284"/>
        <end position="330"/>
    </location>
</feature>
<evidence type="ECO:0000313" key="3">
    <source>
        <dbReference type="EMBL" id="KAK6347341.1"/>
    </source>
</evidence>
<feature type="compositionally biased region" description="Polar residues" evidence="2">
    <location>
        <begin position="605"/>
        <end position="615"/>
    </location>
</feature>
<comment type="caution">
    <text evidence="3">The sequence shown here is derived from an EMBL/GenBank/DDBJ whole genome shotgun (WGS) entry which is preliminary data.</text>
</comment>
<feature type="compositionally biased region" description="Polar residues" evidence="2">
    <location>
        <begin position="575"/>
        <end position="594"/>
    </location>
</feature>
<reference evidence="3 4" key="1">
    <citation type="submission" date="2019-10" db="EMBL/GenBank/DDBJ databases">
        <authorList>
            <person name="Palmer J.M."/>
        </authorList>
    </citation>
    <scope>NUCLEOTIDE SEQUENCE [LARGE SCALE GENOMIC DNA]</scope>
    <source>
        <strain evidence="3 4">TWF696</strain>
    </source>
</reference>
<feature type="compositionally biased region" description="Low complexity" evidence="2">
    <location>
        <begin position="310"/>
        <end position="321"/>
    </location>
</feature>
<feature type="compositionally biased region" description="Low complexity" evidence="2">
    <location>
        <begin position="289"/>
        <end position="300"/>
    </location>
</feature>
<sequence>MASASPVPMPPSTLLRHHSTLSSSPSSTAFDSAPGNHYLQQLNPEPEPDSEPSDPLVSIPSSPPSAARNTSAAGPSNVNTNINVNHPRSPRGRDSSRVPSPNAHRRPSNMPFGVPSFYHTATSHPYNSYYPSDVELSTIGGMGMSMYETLNPLSATVMLPGSPVAAAASVVSGGGGGGRTGKRGVYAPIDASYYSAYTQPPAAVSPYGGESVYGGFSNVGLGLNSGQGVNPRYISGKSEGAANGRRDREAVLKRVKRDAGVLEEELKRLVQAQEVALGMTSAGEDQDITPTATTPTNTSTRLEGRESVYSARSAARSTAGGARNGGRQRRKMGIKEVRRGILDAMVGLADIKAVEEEWYVGEEIARVDLVEAVERWVRKRARLEKEVERVESGEEGKEMDRIRERLEGVEEQIRVHEAELKRLRAEQTGMLSKISELQSTVSSRISSYTDSIQKMSKDMTEFLRSPTALLPTPDTKSTLPFTPDQAVEYWRDERSVFDNKKKETSRELDALKDGISIWQETVGLIADFEDMMARELAEAQRKMEIAEAERRKLERSRSPQIRNSVFGRGLEGERPSSSGTSSGRNTPVSVFANRNRTRAGLGHSRNGSLSSSTETFKPGNAAPGGSTSPATGTSKIEPKMPEATAAKLVAGIDNIISQLNSRLTLAEQKGWTLLVCVLGAEMESYKEARAALAPMVGGLVDTSTPTENIVKGKGKGKEKMVVTTSGLASPSDEVLNESLSGLNVGGGHGFDDHENASLEATPLASSHLQLHHHHNHWNSESESEIDDPAALFGAEHVDNGGDSSPELRMGMSPRMRRPRATNEEDELEYAAFASLSLDASGGASGTTAGGGASGKSTVVGESVARGDKGKGKVEKGKGKLVDTDEGKEEESDDIHGAFLERGDSGGVKMLDDMII</sequence>
<feature type="region of interest" description="Disordered" evidence="2">
    <location>
        <begin position="1"/>
        <end position="112"/>
    </location>
</feature>
<protein>
    <submittedName>
        <fullName evidence="3">Uncharacterized protein</fullName>
    </submittedName>
</protein>
<keyword evidence="1" id="KW-0175">Coiled coil</keyword>
<feature type="compositionally biased region" description="Basic and acidic residues" evidence="2">
    <location>
        <begin position="893"/>
        <end position="903"/>
    </location>
</feature>
<feature type="compositionally biased region" description="Basic and acidic residues" evidence="2">
    <location>
        <begin position="864"/>
        <end position="884"/>
    </location>
</feature>
<gene>
    <name evidence="3" type="ORF">TWF696_007410</name>
</gene>
<evidence type="ECO:0000313" key="4">
    <source>
        <dbReference type="Proteomes" id="UP001375240"/>
    </source>
</evidence>
<feature type="region of interest" description="Disordered" evidence="2">
    <location>
        <begin position="549"/>
        <end position="636"/>
    </location>
</feature>
<dbReference type="Proteomes" id="UP001375240">
    <property type="component" value="Unassembled WGS sequence"/>
</dbReference>
<evidence type="ECO:0000256" key="2">
    <source>
        <dbReference type="SAM" id="MobiDB-lite"/>
    </source>
</evidence>
<keyword evidence="4" id="KW-1185">Reference proteome</keyword>
<feature type="compositionally biased region" description="Polar residues" evidence="2">
    <location>
        <begin position="67"/>
        <end position="86"/>
    </location>
</feature>
<feature type="compositionally biased region" description="Gly residues" evidence="2">
    <location>
        <begin position="842"/>
        <end position="853"/>
    </location>
</feature>
<proteinExistence type="predicted"/>
<name>A0AAV9US96_9PEZI</name>
<dbReference type="EMBL" id="JAVHNQ010000005">
    <property type="protein sequence ID" value="KAK6347341.1"/>
    <property type="molecule type" value="Genomic_DNA"/>
</dbReference>
<feature type="coiled-coil region" evidence="1">
    <location>
        <begin position="366"/>
        <end position="426"/>
    </location>
</feature>